<dbReference type="Gene3D" id="3.30.390.50">
    <property type="entry name" value="CO dehydrogenase flavoprotein, C-terminal domain"/>
    <property type="match status" value="1"/>
</dbReference>
<dbReference type="SMART" id="SM01092">
    <property type="entry name" value="CO_deh_flav_C"/>
    <property type="match status" value="1"/>
</dbReference>
<sequence length="330" mass="36201">MRPFVFTQAQNQEQALAAAAANETAKYLGGGTNLIDLMKEDVERPSELIEVAGLGFQEIKSNQNGGYTLGAMLSNADTANHPDIRRHYPLLSMAMLSAATAQIRNMATNGGNLLQRTRCPYFYETSMPCNKREPGSGCGARNGMNALHAIFGWNEQCVAVNPSDMCVALAAIGAKVQVQRVNGTTRTIDFSDFHRLPGDQPEADNTLQPNELITAIELPKPAFSKHYYYLKIRERSSYAFALISVAAGLQIENGTIVRAGLAMGGVAHKPWKLTRAEEFLTGKLPQTKNFEQAAELAMREARPLEDNEYKVEMGKKAIVRALTQAYEKNA</sequence>
<keyword evidence="4" id="KW-1185">Reference proteome</keyword>
<dbReference type="Pfam" id="PF00941">
    <property type="entry name" value="FAD_binding_5"/>
    <property type="match status" value="1"/>
</dbReference>
<accession>A0A2D0N3R7</accession>
<dbReference type="OrthoDB" id="9814706at2"/>
<dbReference type="PANTHER" id="PTHR42659">
    <property type="entry name" value="XANTHINE DEHYDROGENASE SUBUNIT C-RELATED"/>
    <property type="match status" value="1"/>
</dbReference>
<dbReference type="InterPro" id="IPR036318">
    <property type="entry name" value="FAD-bd_PCMH-like_sf"/>
</dbReference>
<dbReference type="Gene3D" id="3.30.43.10">
    <property type="entry name" value="Uridine Diphospho-n-acetylenolpyruvylglucosamine Reductase, domain 2"/>
    <property type="match status" value="1"/>
</dbReference>
<dbReference type="Proteomes" id="UP000223913">
    <property type="component" value="Unassembled WGS sequence"/>
</dbReference>
<dbReference type="PANTHER" id="PTHR42659:SF1">
    <property type="entry name" value="OXIDOREDUCTASE"/>
    <property type="match status" value="1"/>
</dbReference>
<dbReference type="InterPro" id="IPR036683">
    <property type="entry name" value="CO_DH_flav_C_dom_sf"/>
</dbReference>
<dbReference type="SUPFAM" id="SSF55447">
    <property type="entry name" value="CO dehydrogenase flavoprotein C-terminal domain-like"/>
    <property type="match status" value="1"/>
</dbReference>
<organism evidence="3 4">
    <name type="scientific">Flavilitoribacter nigricans (strain ATCC 23147 / DSM 23189 / NBRC 102662 / NCIMB 1420 / SS-2)</name>
    <name type="common">Lewinella nigricans</name>
    <dbReference type="NCBI Taxonomy" id="1122177"/>
    <lineage>
        <taxon>Bacteria</taxon>
        <taxon>Pseudomonadati</taxon>
        <taxon>Bacteroidota</taxon>
        <taxon>Saprospiria</taxon>
        <taxon>Saprospirales</taxon>
        <taxon>Lewinellaceae</taxon>
        <taxon>Flavilitoribacter</taxon>
    </lineage>
</organism>
<evidence type="ECO:0000313" key="4">
    <source>
        <dbReference type="Proteomes" id="UP000223913"/>
    </source>
</evidence>
<dbReference type="InterPro" id="IPR005107">
    <property type="entry name" value="CO_DH_flav_C"/>
</dbReference>
<dbReference type="InterPro" id="IPR016169">
    <property type="entry name" value="FAD-bd_PCMH_sub2"/>
</dbReference>
<protein>
    <submittedName>
        <fullName evidence="3">FAD-binding molybdopterin dehydrogenase</fullName>
    </submittedName>
</protein>
<feature type="domain" description="FAD-binding PCMH-type" evidence="2">
    <location>
        <begin position="1"/>
        <end position="223"/>
    </location>
</feature>
<dbReference type="RefSeq" id="WP_099154150.1">
    <property type="nucleotide sequence ID" value="NZ_PDUD01000040.1"/>
</dbReference>
<keyword evidence="1" id="KW-0285">Flavoprotein</keyword>
<dbReference type="InterPro" id="IPR051312">
    <property type="entry name" value="Diverse_Substr_Oxidored"/>
</dbReference>
<dbReference type="InterPro" id="IPR002346">
    <property type="entry name" value="Mopterin_DH_FAD-bd"/>
</dbReference>
<dbReference type="GO" id="GO:0071949">
    <property type="term" value="F:FAD binding"/>
    <property type="evidence" value="ECO:0007669"/>
    <property type="project" value="InterPro"/>
</dbReference>
<reference evidence="3 4" key="1">
    <citation type="submission" date="2017-10" db="EMBL/GenBank/DDBJ databases">
        <title>The draft genome sequence of Lewinella nigricans NBRC 102662.</title>
        <authorList>
            <person name="Wang K."/>
        </authorList>
    </citation>
    <scope>NUCLEOTIDE SEQUENCE [LARGE SCALE GENOMIC DNA]</scope>
    <source>
        <strain evidence="3 4">NBRC 102662</strain>
    </source>
</reference>
<keyword evidence="1" id="KW-0274">FAD</keyword>
<dbReference type="InterPro" id="IPR016166">
    <property type="entry name" value="FAD-bd_PCMH"/>
</dbReference>
<evidence type="ECO:0000313" key="3">
    <source>
        <dbReference type="EMBL" id="PHN02403.1"/>
    </source>
</evidence>
<proteinExistence type="predicted"/>
<comment type="caution">
    <text evidence="3">The sequence shown here is derived from an EMBL/GenBank/DDBJ whole genome shotgun (WGS) entry which is preliminary data.</text>
</comment>
<dbReference type="InterPro" id="IPR016167">
    <property type="entry name" value="FAD-bd_PCMH_sub1"/>
</dbReference>
<dbReference type="Pfam" id="PF03450">
    <property type="entry name" value="CO_deh_flav_C"/>
    <property type="match status" value="1"/>
</dbReference>
<dbReference type="SUPFAM" id="SSF56176">
    <property type="entry name" value="FAD-binding/transporter-associated domain-like"/>
    <property type="match status" value="1"/>
</dbReference>
<dbReference type="PROSITE" id="PS51387">
    <property type="entry name" value="FAD_PCMH"/>
    <property type="match status" value="1"/>
</dbReference>
<name>A0A2D0N3R7_FLAN2</name>
<evidence type="ECO:0000256" key="1">
    <source>
        <dbReference type="ARBA" id="ARBA00022827"/>
    </source>
</evidence>
<dbReference type="AlphaFoldDB" id="A0A2D0N3R7"/>
<gene>
    <name evidence="3" type="ORF">CRP01_31980</name>
</gene>
<evidence type="ECO:0000259" key="2">
    <source>
        <dbReference type="PROSITE" id="PS51387"/>
    </source>
</evidence>
<dbReference type="EMBL" id="PDUD01000040">
    <property type="protein sequence ID" value="PHN02403.1"/>
    <property type="molecule type" value="Genomic_DNA"/>
</dbReference>
<dbReference type="GO" id="GO:0016491">
    <property type="term" value="F:oxidoreductase activity"/>
    <property type="evidence" value="ECO:0007669"/>
    <property type="project" value="InterPro"/>
</dbReference>
<dbReference type="Gene3D" id="3.30.465.10">
    <property type="match status" value="1"/>
</dbReference>